<dbReference type="GO" id="GO:0071555">
    <property type="term" value="P:cell wall organization"/>
    <property type="evidence" value="ECO:0007669"/>
    <property type="project" value="UniProtKB-UniRule"/>
</dbReference>
<reference evidence="12 13" key="2">
    <citation type="journal article" date="2012" name="J. Bacteriol.">
        <title>Complete genome sequences of Desulfosporosinus orientis DSM765T, Desulfosporosinus youngiae DSM17734T, Desulfosporosinus meridiei DSM13257T, and Desulfosporosinus acidiphilus DSM22704T.</title>
        <authorList>
            <person name="Pester M."/>
            <person name="Brambilla E."/>
            <person name="Alazard D."/>
            <person name="Rattei T."/>
            <person name="Weinmaier T."/>
            <person name="Han J."/>
            <person name="Lucas S."/>
            <person name="Lapidus A."/>
            <person name="Cheng J.F."/>
            <person name="Goodwin L."/>
            <person name="Pitluck S."/>
            <person name="Peters L."/>
            <person name="Ovchinnikova G."/>
            <person name="Teshima H."/>
            <person name="Detter J.C."/>
            <person name="Han C.S."/>
            <person name="Tapia R."/>
            <person name="Land M.L."/>
            <person name="Hauser L."/>
            <person name="Kyrpides N.C."/>
            <person name="Ivanova N.N."/>
            <person name="Pagani I."/>
            <person name="Huntmann M."/>
            <person name="Wei C.L."/>
            <person name="Davenport K.W."/>
            <person name="Daligault H."/>
            <person name="Chain P.S."/>
            <person name="Chen A."/>
            <person name="Mavromatis K."/>
            <person name="Markowitz V."/>
            <person name="Szeto E."/>
            <person name="Mikhailova N."/>
            <person name="Pati A."/>
            <person name="Wagner M."/>
            <person name="Woyke T."/>
            <person name="Ollivier B."/>
            <person name="Klenk H.P."/>
            <person name="Spring S."/>
            <person name="Loy A."/>
        </authorList>
    </citation>
    <scope>NUCLEOTIDE SEQUENCE [LARGE SCALE GENOMIC DNA]</scope>
    <source>
        <strain evidence="13">ATCC 19365 / DSM 765 / NCIMB 8382 / VKM B-1628</strain>
    </source>
</reference>
<protein>
    <recommendedName>
        <fullName evidence="11">L,D-TPase catalytic domain-containing protein</fullName>
    </recommendedName>
</protein>
<evidence type="ECO:0000256" key="2">
    <source>
        <dbReference type="ARBA" id="ARBA00005992"/>
    </source>
</evidence>
<evidence type="ECO:0000256" key="3">
    <source>
        <dbReference type="ARBA" id="ARBA00022676"/>
    </source>
</evidence>
<keyword evidence="7 9" id="KW-0573">Peptidoglycan synthesis</keyword>
<dbReference type="Gene3D" id="2.40.440.10">
    <property type="entry name" value="L,D-transpeptidase catalytic domain-like"/>
    <property type="match status" value="1"/>
</dbReference>
<keyword evidence="10" id="KW-0472">Membrane</keyword>
<keyword evidence="3" id="KW-0328">Glycosyltransferase</keyword>
<dbReference type="PROSITE" id="PS52029">
    <property type="entry name" value="LD_TPASE"/>
    <property type="match status" value="1"/>
</dbReference>
<dbReference type="GO" id="GO:0071972">
    <property type="term" value="F:peptidoglycan L,D-transpeptidase activity"/>
    <property type="evidence" value="ECO:0007669"/>
    <property type="project" value="TreeGrafter"/>
</dbReference>
<comment type="similarity">
    <text evidence="2">Belongs to the YkuD family.</text>
</comment>
<evidence type="ECO:0000256" key="4">
    <source>
        <dbReference type="ARBA" id="ARBA00022679"/>
    </source>
</evidence>
<dbReference type="GO" id="GO:0008360">
    <property type="term" value="P:regulation of cell shape"/>
    <property type="evidence" value="ECO:0007669"/>
    <property type="project" value="UniProtKB-UniRule"/>
</dbReference>
<feature type="active site" description="Proton donor/acceptor" evidence="9">
    <location>
        <position position="430"/>
    </location>
</feature>
<evidence type="ECO:0000256" key="6">
    <source>
        <dbReference type="ARBA" id="ARBA00022960"/>
    </source>
</evidence>
<dbReference type="PATRIC" id="fig|768706.3.peg.758"/>
<evidence type="ECO:0000256" key="9">
    <source>
        <dbReference type="PROSITE-ProRule" id="PRU01373"/>
    </source>
</evidence>
<evidence type="ECO:0000256" key="1">
    <source>
        <dbReference type="ARBA" id="ARBA00004752"/>
    </source>
</evidence>
<keyword evidence="4" id="KW-0808">Transferase</keyword>
<dbReference type="Pfam" id="PF03734">
    <property type="entry name" value="YkuD"/>
    <property type="match status" value="1"/>
</dbReference>
<keyword evidence="6 9" id="KW-0133">Cell shape</keyword>
<evidence type="ECO:0000256" key="5">
    <source>
        <dbReference type="ARBA" id="ARBA00022801"/>
    </source>
</evidence>
<name>G7WAC4_DESOD</name>
<dbReference type="InterPro" id="IPR050979">
    <property type="entry name" value="LD-transpeptidase"/>
</dbReference>
<organism evidence="12 13">
    <name type="scientific">Desulfosporosinus orientis (strain ATCC 19365 / DSM 765 / NCIMB 8382 / VKM B-1628 / Singapore I)</name>
    <name type="common">Desulfotomaculum orientis</name>
    <dbReference type="NCBI Taxonomy" id="768706"/>
    <lineage>
        <taxon>Bacteria</taxon>
        <taxon>Bacillati</taxon>
        <taxon>Bacillota</taxon>
        <taxon>Clostridia</taxon>
        <taxon>Eubacteriales</taxon>
        <taxon>Desulfitobacteriaceae</taxon>
        <taxon>Desulfosporosinus</taxon>
    </lineage>
</organism>
<dbReference type="RefSeq" id="WP_014183298.1">
    <property type="nucleotide sequence ID" value="NC_016584.1"/>
</dbReference>
<dbReference type="UniPathway" id="UPA00219"/>
<evidence type="ECO:0000256" key="10">
    <source>
        <dbReference type="SAM" id="Phobius"/>
    </source>
</evidence>
<dbReference type="CDD" id="cd16913">
    <property type="entry name" value="YkuD_like"/>
    <property type="match status" value="1"/>
</dbReference>
<evidence type="ECO:0000313" key="13">
    <source>
        <dbReference type="Proteomes" id="UP000006346"/>
    </source>
</evidence>
<evidence type="ECO:0000256" key="8">
    <source>
        <dbReference type="ARBA" id="ARBA00023316"/>
    </source>
</evidence>
<dbReference type="InterPro" id="IPR005490">
    <property type="entry name" value="LD_TPept_cat_dom"/>
</dbReference>
<gene>
    <name evidence="12" type="ordered locus">Desor_0790</name>
</gene>
<dbReference type="GO" id="GO:0018104">
    <property type="term" value="P:peptidoglycan-protein cross-linking"/>
    <property type="evidence" value="ECO:0007669"/>
    <property type="project" value="TreeGrafter"/>
</dbReference>
<dbReference type="KEGG" id="dor:Desor_0790"/>
<keyword evidence="10" id="KW-0812">Transmembrane</keyword>
<evidence type="ECO:0000259" key="11">
    <source>
        <dbReference type="PROSITE" id="PS52029"/>
    </source>
</evidence>
<evidence type="ECO:0000256" key="7">
    <source>
        <dbReference type="ARBA" id="ARBA00022984"/>
    </source>
</evidence>
<keyword evidence="10" id="KW-1133">Transmembrane helix</keyword>
<reference evidence="13" key="1">
    <citation type="submission" date="2011-11" db="EMBL/GenBank/DDBJ databases">
        <title>Complete sequence of Desulfosporosinus orientis DSM 765.</title>
        <authorList>
            <person name="Lucas S."/>
            <person name="Han J."/>
            <person name="Lapidus A."/>
            <person name="Cheng J.-F."/>
            <person name="Goodwin L."/>
            <person name="Pitluck S."/>
            <person name="Peters L."/>
            <person name="Ovchinnikova G."/>
            <person name="Teshima H."/>
            <person name="Detter J.C."/>
            <person name="Han C."/>
            <person name="Tapia R."/>
            <person name="Land M."/>
            <person name="Hauser L."/>
            <person name="Kyrpides N."/>
            <person name="Ivanova N."/>
            <person name="Pagani I."/>
            <person name="Pester M."/>
            <person name="Spring S."/>
            <person name="Ollivier B."/>
            <person name="Rattei T."/>
            <person name="Klenk H.-P."/>
            <person name="Wagner M."/>
            <person name="Loy A."/>
            <person name="Woyke T."/>
        </authorList>
    </citation>
    <scope>NUCLEOTIDE SEQUENCE [LARGE SCALE GENOMIC DNA]</scope>
    <source>
        <strain evidence="13">ATCC 19365 / DSM 765 / NCIMB 8382 / VKM B-1628</strain>
    </source>
</reference>
<feature type="transmembrane region" description="Helical" evidence="10">
    <location>
        <begin position="128"/>
        <end position="148"/>
    </location>
</feature>
<dbReference type="GO" id="GO:0016757">
    <property type="term" value="F:glycosyltransferase activity"/>
    <property type="evidence" value="ECO:0007669"/>
    <property type="project" value="UniProtKB-KW"/>
</dbReference>
<dbReference type="InterPro" id="IPR038063">
    <property type="entry name" value="Transpep_catalytic_dom"/>
</dbReference>
<dbReference type="OrthoDB" id="9809748at2"/>
<keyword evidence="8 9" id="KW-0961">Cell wall biogenesis/degradation</keyword>
<dbReference type="STRING" id="768706.Desor_0790"/>
<dbReference type="GO" id="GO:0005576">
    <property type="term" value="C:extracellular region"/>
    <property type="evidence" value="ECO:0007669"/>
    <property type="project" value="TreeGrafter"/>
</dbReference>
<sequence length="510" mass="58452">MNTQSASKLKANLVHLNNGYYLSKNDPLFWKKLLQRQSENEEALFHLGLDFKREARNYLEKFYVTKSEKYLVMYHKTIAQALDFVRRSFRKGYIPARLELLRLEQDIQADKNKIAKLNEPSTFSKKQIILLLVVAILISIIVGSLLHFQKSFVTNHHYAYLLPYEVIDHQPEQSLDALNNQSVVIIAEGEKSKENIVNALIMKLKADYEKEPQSAKQVLAFDEKKQELGMAIWEGGDKPIQVFIYPDNSMEMMSNQELQLWEATTVIRSALYQFAKKNGHLPTNLELLCQSYPNNYLSELPKEPFYLKNTVTAFPTKDGGWLFSFKESTPEKDLISLVKDSLMPNLSYAEDIPFQPLAISINKTNNTLSLVSENRIIRKYEASLGKDDATPEGTLLISRKIMNPDNYVPPKDNVYGTRAMELSNLNYAIHGTNHPAEIGKNISHGCIRLKNSDMEELYALVPLNTPVEISKKPSFLISSDTGYYVPNGDLYKYSDNPLEEDPFTEYHWAQ</sequence>
<feature type="active site" description="Nucleophile" evidence="9">
    <location>
        <position position="446"/>
    </location>
</feature>
<evidence type="ECO:0000313" key="12">
    <source>
        <dbReference type="EMBL" id="AET66473.1"/>
    </source>
</evidence>
<accession>G7WAC4</accession>
<feature type="domain" description="L,D-TPase catalytic" evidence="11">
    <location>
        <begin position="357"/>
        <end position="470"/>
    </location>
</feature>
<keyword evidence="13" id="KW-1185">Reference proteome</keyword>
<dbReference type="EMBL" id="CP003108">
    <property type="protein sequence ID" value="AET66473.1"/>
    <property type="molecule type" value="Genomic_DNA"/>
</dbReference>
<dbReference type="SUPFAM" id="SSF141523">
    <property type="entry name" value="L,D-transpeptidase catalytic domain-like"/>
    <property type="match status" value="1"/>
</dbReference>
<dbReference type="HOGENOM" id="CLU_534991_0_0_9"/>
<comment type="pathway">
    <text evidence="1 9">Cell wall biogenesis; peptidoglycan biosynthesis.</text>
</comment>
<keyword evidence="5" id="KW-0378">Hydrolase</keyword>
<dbReference type="PANTHER" id="PTHR30582:SF24">
    <property type="entry name" value="L,D-TRANSPEPTIDASE ERFK_SRFK-RELATED"/>
    <property type="match status" value="1"/>
</dbReference>
<proteinExistence type="inferred from homology"/>
<dbReference type="PANTHER" id="PTHR30582">
    <property type="entry name" value="L,D-TRANSPEPTIDASE"/>
    <property type="match status" value="1"/>
</dbReference>
<dbReference type="AlphaFoldDB" id="G7WAC4"/>
<dbReference type="Proteomes" id="UP000006346">
    <property type="component" value="Chromosome"/>
</dbReference>
<dbReference type="eggNOG" id="COG1376">
    <property type="taxonomic scope" value="Bacteria"/>
</dbReference>